<dbReference type="InterPro" id="IPR050117">
    <property type="entry name" value="MAPK"/>
</dbReference>
<feature type="binding site" evidence="6">
    <location>
        <position position="723"/>
    </location>
    <ligand>
        <name>ATP</name>
        <dbReference type="ChEBI" id="CHEBI:30616"/>
    </ligand>
</feature>
<dbReference type="Pfam" id="PF00169">
    <property type="entry name" value="PH"/>
    <property type="match status" value="1"/>
</dbReference>
<dbReference type="GO" id="GO:0004674">
    <property type="term" value="F:protein serine/threonine kinase activity"/>
    <property type="evidence" value="ECO:0007669"/>
    <property type="project" value="UniProtKB-KW"/>
</dbReference>
<dbReference type="SUPFAM" id="SSF50729">
    <property type="entry name" value="PH domain-like"/>
    <property type="match status" value="1"/>
</dbReference>
<accession>A0AAV0TVE4</accession>
<proteinExistence type="predicted"/>
<dbReference type="InterPro" id="IPR000719">
    <property type="entry name" value="Prot_kinase_dom"/>
</dbReference>
<dbReference type="InterPro" id="IPR011993">
    <property type="entry name" value="PH-like_dom_sf"/>
</dbReference>
<evidence type="ECO:0000259" key="9">
    <source>
        <dbReference type="PROSITE" id="PS50011"/>
    </source>
</evidence>
<dbReference type="Gene3D" id="1.10.510.10">
    <property type="entry name" value="Transferase(Phosphotransferase) domain 1"/>
    <property type="match status" value="1"/>
</dbReference>
<feature type="domain" description="PH" evidence="8">
    <location>
        <begin position="56"/>
        <end position="184"/>
    </location>
</feature>
<dbReference type="GO" id="GO:0005524">
    <property type="term" value="F:ATP binding"/>
    <property type="evidence" value="ECO:0007669"/>
    <property type="project" value="UniProtKB-UniRule"/>
</dbReference>
<evidence type="ECO:0000256" key="1">
    <source>
        <dbReference type="ARBA" id="ARBA00022527"/>
    </source>
</evidence>
<dbReference type="InterPro" id="IPR001849">
    <property type="entry name" value="PH_domain"/>
</dbReference>
<evidence type="ECO:0000313" key="11">
    <source>
        <dbReference type="Proteomes" id="UP001162029"/>
    </source>
</evidence>
<dbReference type="SMART" id="SM00233">
    <property type="entry name" value="PH"/>
    <property type="match status" value="1"/>
</dbReference>
<dbReference type="AlphaFoldDB" id="A0AAV0TVE4"/>
<feature type="region of interest" description="Disordered" evidence="7">
    <location>
        <begin position="1"/>
        <end position="41"/>
    </location>
</feature>
<dbReference type="Pfam" id="PF00069">
    <property type="entry name" value="Pkinase"/>
    <property type="match status" value="1"/>
</dbReference>
<evidence type="ECO:0000256" key="6">
    <source>
        <dbReference type="PROSITE-ProRule" id="PRU10141"/>
    </source>
</evidence>
<sequence>MALRSGTVEFSSTSSSSSSSSLSSSSLHDPPSRSPVTTASTTRQALEFVPHDVPLRYHWEGYLQKCSDWLKHWETYYFVLRGRSLYCYLTQEDARRHNAKSKIKNGKFRFSDRVSLLTAWDVEEKIIPFTQLENGPESGFATRGPKVAAFRFTLTTEKGHQLHFRTNSEASKHVWLQFVATAITDHELSGSRRSNIQHLRTNVADFYKCYEHFYTALCARVTADEVADRMEWPLSPSIDTLSTLETGLMTEEIDSSSLMLGAKKSTASFMPVTPNQPLAKTNVTPPMDHAFVRLFSLLKSDVIVRSNYLPMVPFEGKYRGFGGVLEYFSRLSQSVQMKQFIVESIQMEENEEHQSDISDVEPQLRRNRNRVVVISGRETMQVRYNQTTFMQQWTHKLHFKPEDGGRVSRWEIFGDVVASSVVFKASGCTTNLTLPSLSERIRESVIGGYVVSIHLDQITDVRSRELQGDEFFVRCSLDTNEFEGMWHTEAQSRAAAPVECPTDSSGTELVPSWSYNYQQELFLQFDRLSRDDNTVLLVECCRDSNHEVVARTHVNFASFLNGSTAGSINDTGGTMSSLLTGRRGRRKTIEGELQSYVLSNDRQSFFGKLLLGLTISSMSHRPISQQSPMSSFRESNRDSYFSENGSAVGAASFPSARTSFRSFTKNQQFILSGEELMHQFVINGVRYQLAEKYRMVKIVGKGTYGEVIAASDFVHGGTFAIKKLGQFLRHPKVALLALREIKLMSEIGTHPCLMGFHELQRPLDYEHFEDLYIIQPLMETDLCRIIHSKESLNDDQVQYFLYQMLCGIHYLHSADVLHRDIKPSNILVNSDCRLKICDFGLARHANDYDLAEGLSEYVVTRWYRAPELLLANVYTKAIDMWAIGCIFAELLGRRVMFPGTSYVDQLKVIVDIVGTPTTFSFCDNPVACRYAGRQFLIQSQKVAKVDWSQVFPEANPDGLDLLDRLLQFDPANRITAAEALEHPYVSQWRNTQLEQPCHADVATKLTQFDYAQVSYDPQTLKDLLYQEVTKAKPPSQEQETIAE</sequence>
<dbReference type="Gene3D" id="3.10.450.50">
    <property type="match status" value="1"/>
</dbReference>
<feature type="domain" description="Protein kinase" evidence="9">
    <location>
        <begin position="693"/>
        <end position="985"/>
    </location>
</feature>
<protein>
    <recommendedName>
        <fullName evidence="12">CMGC/MAPK protein kinase</fullName>
    </recommendedName>
</protein>
<dbReference type="PROSITE" id="PS00107">
    <property type="entry name" value="PROTEIN_KINASE_ATP"/>
    <property type="match status" value="1"/>
</dbReference>
<keyword evidence="2" id="KW-0808">Transferase</keyword>
<dbReference type="CDD" id="cd07834">
    <property type="entry name" value="STKc_MAPK"/>
    <property type="match status" value="1"/>
</dbReference>
<dbReference type="CDD" id="cd00821">
    <property type="entry name" value="PH"/>
    <property type="match status" value="1"/>
</dbReference>
<dbReference type="FunFam" id="1.10.510.10:FF:000040">
    <property type="entry name" value="Mitogen-activated protein kinase"/>
    <property type="match status" value="1"/>
</dbReference>
<dbReference type="Gene3D" id="3.30.200.20">
    <property type="entry name" value="Phosphorylase Kinase, domain 1"/>
    <property type="match status" value="1"/>
</dbReference>
<keyword evidence="3 6" id="KW-0547">Nucleotide-binding</keyword>
<dbReference type="Gene3D" id="2.30.29.30">
    <property type="entry name" value="Pleckstrin-homology domain (PH domain)/Phosphotyrosine-binding domain (PTB)"/>
    <property type="match status" value="1"/>
</dbReference>
<comment type="caution">
    <text evidence="10">The sequence shown here is derived from an EMBL/GenBank/DDBJ whole genome shotgun (WGS) entry which is preliminary data.</text>
</comment>
<dbReference type="InterPro" id="IPR008271">
    <property type="entry name" value="Ser/Thr_kinase_AS"/>
</dbReference>
<dbReference type="SUPFAM" id="SSF56112">
    <property type="entry name" value="Protein kinase-like (PK-like)"/>
    <property type="match status" value="1"/>
</dbReference>
<evidence type="ECO:0000256" key="7">
    <source>
        <dbReference type="SAM" id="MobiDB-lite"/>
    </source>
</evidence>
<dbReference type="PANTHER" id="PTHR24055">
    <property type="entry name" value="MITOGEN-ACTIVATED PROTEIN KINASE"/>
    <property type="match status" value="1"/>
</dbReference>
<keyword evidence="4" id="KW-0418">Kinase</keyword>
<evidence type="ECO:0008006" key="12">
    <source>
        <dbReference type="Google" id="ProtNLM"/>
    </source>
</evidence>
<reference evidence="10" key="1">
    <citation type="submission" date="2022-12" db="EMBL/GenBank/DDBJ databases">
        <authorList>
            <person name="Webb A."/>
        </authorList>
    </citation>
    <scope>NUCLEOTIDE SEQUENCE</scope>
    <source>
        <strain evidence="10">Pd1</strain>
    </source>
</reference>
<name>A0AAV0TVE4_9STRA</name>
<evidence type="ECO:0000256" key="4">
    <source>
        <dbReference type="ARBA" id="ARBA00022777"/>
    </source>
</evidence>
<dbReference type="EMBL" id="CANTFM010000584">
    <property type="protein sequence ID" value="CAI5725812.1"/>
    <property type="molecule type" value="Genomic_DNA"/>
</dbReference>
<dbReference type="PROSITE" id="PS50003">
    <property type="entry name" value="PH_DOMAIN"/>
    <property type="match status" value="1"/>
</dbReference>
<evidence type="ECO:0000313" key="10">
    <source>
        <dbReference type="EMBL" id="CAI5725812.1"/>
    </source>
</evidence>
<dbReference type="Proteomes" id="UP001162029">
    <property type="component" value="Unassembled WGS sequence"/>
</dbReference>
<keyword evidence="1" id="KW-0723">Serine/threonine-protein kinase</keyword>
<evidence type="ECO:0000256" key="2">
    <source>
        <dbReference type="ARBA" id="ARBA00022679"/>
    </source>
</evidence>
<dbReference type="InterPro" id="IPR017441">
    <property type="entry name" value="Protein_kinase_ATP_BS"/>
</dbReference>
<dbReference type="PROSITE" id="PS50011">
    <property type="entry name" value="PROTEIN_KINASE_DOM"/>
    <property type="match status" value="1"/>
</dbReference>
<evidence type="ECO:0000256" key="3">
    <source>
        <dbReference type="ARBA" id="ARBA00022741"/>
    </source>
</evidence>
<keyword evidence="5 6" id="KW-0067">ATP-binding</keyword>
<dbReference type="PROSITE" id="PS00108">
    <property type="entry name" value="PROTEIN_KINASE_ST"/>
    <property type="match status" value="1"/>
</dbReference>
<dbReference type="SMART" id="SM00220">
    <property type="entry name" value="S_TKc"/>
    <property type="match status" value="1"/>
</dbReference>
<gene>
    <name evidence="10" type="ORF">PDE001_LOCUS3436</name>
</gene>
<keyword evidence="11" id="KW-1185">Reference proteome</keyword>
<dbReference type="InterPro" id="IPR011009">
    <property type="entry name" value="Kinase-like_dom_sf"/>
</dbReference>
<organism evidence="10 11">
    <name type="scientific">Peronospora destructor</name>
    <dbReference type="NCBI Taxonomy" id="86335"/>
    <lineage>
        <taxon>Eukaryota</taxon>
        <taxon>Sar</taxon>
        <taxon>Stramenopiles</taxon>
        <taxon>Oomycota</taxon>
        <taxon>Peronosporomycetes</taxon>
        <taxon>Peronosporales</taxon>
        <taxon>Peronosporaceae</taxon>
        <taxon>Peronospora</taxon>
    </lineage>
</organism>
<feature type="compositionally biased region" description="Low complexity" evidence="7">
    <location>
        <begin position="11"/>
        <end position="27"/>
    </location>
</feature>
<evidence type="ECO:0000259" key="8">
    <source>
        <dbReference type="PROSITE" id="PS50003"/>
    </source>
</evidence>
<evidence type="ECO:0000256" key="5">
    <source>
        <dbReference type="ARBA" id="ARBA00022840"/>
    </source>
</evidence>